<keyword evidence="5" id="KW-0227">DNA damage</keyword>
<dbReference type="InterPro" id="IPR018060">
    <property type="entry name" value="HTH_AraC"/>
</dbReference>
<sequence length="223" mass="25246">MLFNFLYCHIPAGNDKLIINKESLSIGVNVIEEKVWEAIVTCNVNFDGVFYYGVLTTGIYCRPSCKSKTPKKVNVKIYDTTEEAKADGLRPCKRCQPNQTVIASPSEKVVLQAKELLKNQYSEDWTLQDLSTRVFSSPYWLQRKFKESVGMSPFRYLTHQRIASAEQLLISTDLTITDIALNCGFKTSSHFSSLFTRQKGVPPSTYRLQMKNSNVNSDSNTMG</sequence>
<dbReference type="InterPro" id="IPR004026">
    <property type="entry name" value="Ada_DNA_repair_Zn-bd"/>
</dbReference>
<keyword evidence="6" id="KW-0862">Zinc</keyword>
<evidence type="ECO:0000256" key="4">
    <source>
        <dbReference type="ARBA" id="ARBA00022723"/>
    </source>
</evidence>
<feature type="domain" description="HTH araC/xylS-type" evidence="12">
    <location>
        <begin position="111"/>
        <end position="209"/>
    </location>
</feature>
<dbReference type="GO" id="GO:0032259">
    <property type="term" value="P:methylation"/>
    <property type="evidence" value="ECO:0007669"/>
    <property type="project" value="UniProtKB-KW"/>
</dbReference>
<protein>
    <submittedName>
        <fullName evidence="13">AraC family transcriptional regulator</fullName>
    </submittedName>
</protein>
<evidence type="ECO:0000256" key="7">
    <source>
        <dbReference type="ARBA" id="ARBA00023015"/>
    </source>
</evidence>
<name>A0A2N5M6M1_9BACI</name>
<evidence type="ECO:0000256" key="5">
    <source>
        <dbReference type="ARBA" id="ARBA00022763"/>
    </source>
</evidence>
<accession>A0A2N5M6M1</accession>
<dbReference type="Gene3D" id="1.10.10.60">
    <property type="entry name" value="Homeodomain-like"/>
    <property type="match status" value="2"/>
</dbReference>
<keyword evidence="3" id="KW-0808">Transferase</keyword>
<dbReference type="GO" id="GO:0003700">
    <property type="term" value="F:DNA-binding transcription factor activity"/>
    <property type="evidence" value="ECO:0007669"/>
    <property type="project" value="InterPro"/>
</dbReference>
<dbReference type="GO" id="GO:0008168">
    <property type="term" value="F:methyltransferase activity"/>
    <property type="evidence" value="ECO:0007669"/>
    <property type="project" value="UniProtKB-KW"/>
</dbReference>
<comment type="cofactor">
    <cofactor evidence="1">
        <name>Zn(2+)</name>
        <dbReference type="ChEBI" id="CHEBI:29105"/>
    </cofactor>
</comment>
<dbReference type="Pfam" id="PF12833">
    <property type="entry name" value="HTH_18"/>
    <property type="match status" value="1"/>
</dbReference>
<evidence type="ECO:0000313" key="13">
    <source>
        <dbReference type="EMBL" id="PLT30001.1"/>
    </source>
</evidence>
<keyword evidence="10" id="KW-0804">Transcription</keyword>
<keyword evidence="4" id="KW-0479">Metal-binding</keyword>
<keyword evidence="7" id="KW-0805">Transcription regulation</keyword>
<dbReference type="SUPFAM" id="SSF57884">
    <property type="entry name" value="Ada DNA repair protein, N-terminal domain (N-Ada 10)"/>
    <property type="match status" value="1"/>
</dbReference>
<gene>
    <name evidence="13" type="ORF">CUU66_10015</name>
</gene>
<reference evidence="13 14" key="1">
    <citation type="submission" date="2017-11" db="EMBL/GenBank/DDBJ databases">
        <title>Comparitive Functional Genomics of Dry Heat Resistant strains isolated from the Viking Spacecraft.</title>
        <authorList>
            <person name="Seuylemezian A."/>
            <person name="Cooper K."/>
            <person name="Vaishampayan P."/>
        </authorList>
    </citation>
    <scope>NUCLEOTIDE SEQUENCE [LARGE SCALE GENOMIC DNA]</scope>
    <source>
        <strain evidence="13 14">V1-29</strain>
    </source>
</reference>
<evidence type="ECO:0000256" key="6">
    <source>
        <dbReference type="ARBA" id="ARBA00022833"/>
    </source>
</evidence>
<dbReference type="Proteomes" id="UP000234748">
    <property type="component" value="Unassembled WGS sequence"/>
</dbReference>
<evidence type="ECO:0000256" key="1">
    <source>
        <dbReference type="ARBA" id="ARBA00001947"/>
    </source>
</evidence>
<dbReference type="GO" id="GO:0008270">
    <property type="term" value="F:zinc ion binding"/>
    <property type="evidence" value="ECO:0007669"/>
    <property type="project" value="InterPro"/>
</dbReference>
<evidence type="ECO:0000259" key="12">
    <source>
        <dbReference type="PROSITE" id="PS01124"/>
    </source>
</evidence>
<dbReference type="PROSITE" id="PS00041">
    <property type="entry name" value="HTH_ARAC_FAMILY_1"/>
    <property type="match status" value="1"/>
</dbReference>
<proteinExistence type="predicted"/>
<dbReference type="SMART" id="SM00342">
    <property type="entry name" value="HTH_ARAC"/>
    <property type="match status" value="1"/>
</dbReference>
<keyword evidence="11" id="KW-0234">DNA repair</keyword>
<evidence type="ECO:0000256" key="8">
    <source>
        <dbReference type="ARBA" id="ARBA00023125"/>
    </source>
</evidence>
<dbReference type="Pfam" id="PF02805">
    <property type="entry name" value="Ada_Zn_binding"/>
    <property type="match status" value="1"/>
</dbReference>
<dbReference type="InterPro" id="IPR035451">
    <property type="entry name" value="Ada-like_dom_sf"/>
</dbReference>
<dbReference type="AlphaFoldDB" id="A0A2N5M6M1"/>
<dbReference type="PROSITE" id="PS01124">
    <property type="entry name" value="HTH_ARAC_FAMILY_2"/>
    <property type="match status" value="1"/>
</dbReference>
<dbReference type="PIRSF" id="PIRSF000408">
    <property type="entry name" value="Alkyltransferas_AdaA"/>
    <property type="match status" value="1"/>
</dbReference>
<dbReference type="GO" id="GO:0043565">
    <property type="term" value="F:sequence-specific DNA binding"/>
    <property type="evidence" value="ECO:0007669"/>
    <property type="project" value="InterPro"/>
</dbReference>
<keyword evidence="8" id="KW-0238">DNA-binding</keyword>
<dbReference type="PRINTS" id="PR00032">
    <property type="entry name" value="HTHARAC"/>
</dbReference>
<dbReference type="SUPFAM" id="SSF46689">
    <property type="entry name" value="Homeodomain-like"/>
    <property type="match status" value="2"/>
</dbReference>
<evidence type="ECO:0000256" key="10">
    <source>
        <dbReference type="ARBA" id="ARBA00023163"/>
    </source>
</evidence>
<dbReference type="PANTHER" id="PTHR43280">
    <property type="entry name" value="ARAC-FAMILY TRANSCRIPTIONAL REGULATOR"/>
    <property type="match status" value="1"/>
</dbReference>
<dbReference type="PANTHER" id="PTHR43280:SF2">
    <property type="entry name" value="HTH-TYPE TRANSCRIPTIONAL REGULATOR EXSA"/>
    <property type="match status" value="1"/>
</dbReference>
<evidence type="ECO:0000313" key="14">
    <source>
        <dbReference type="Proteomes" id="UP000234748"/>
    </source>
</evidence>
<dbReference type="GO" id="GO:0006281">
    <property type="term" value="P:DNA repair"/>
    <property type="evidence" value="ECO:0007669"/>
    <property type="project" value="UniProtKB-KW"/>
</dbReference>
<evidence type="ECO:0000256" key="9">
    <source>
        <dbReference type="ARBA" id="ARBA00023159"/>
    </source>
</evidence>
<evidence type="ECO:0000256" key="2">
    <source>
        <dbReference type="ARBA" id="ARBA00022603"/>
    </source>
</evidence>
<organism evidence="13 14">
    <name type="scientific">Peribacillus deserti</name>
    <dbReference type="NCBI Taxonomy" id="673318"/>
    <lineage>
        <taxon>Bacteria</taxon>
        <taxon>Bacillati</taxon>
        <taxon>Bacillota</taxon>
        <taxon>Bacilli</taxon>
        <taxon>Bacillales</taxon>
        <taxon>Bacillaceae</taxon>
        <taxon>Peribacillus</taxon>
    </lineage>
</organism>
<dbReference type="InterPro" id="IPR009057">
    <property type="entry name" value="Homeodomain-like_sf"/>
</dbReference>
<evidence type="ECO:0000256" key="11">
    <source>
        <dbReference type="ARBA" id="ARBA00023204"/>
    </source>
</evidence>
<comment type="caution">
    <text evidence="13">The sequence shown here is derived from an EMBL/GenBank/DDBJ whole genome shotgun (WGS) entry which is preliminary data.</text>
</comment>
<evidence type="ECO:0000256" key="3">
    <source>
        <dbReference type="ARBA" id="ARBA00022679"/>
    </source>
</evidence>
<dbReference type="EMBL" id="PGUY01000030">
    <property type="protein sequence ID" value="PLT30001.1"/>
    <property type="molecule type" value="Genomic_DNA"/>
</dbReference>
<dbReference type="Gene3D" id="3.40.10.10">
    <property type="entry name" value="DNA Methylphosphotriester Repair Domain"/>
    <property type="match status" value="1"/>
</dbReference>
<keyword evidence="9" id="KW-0010">Activator</keyword>
<dbReference type="InterPro" id="IPR018062">
    <property type="entry name" value="HTH_AraC-typ_CS"/>
</dbReference>
<dbReference type="InterPro" id="IPR016220">
    <property type="entry name" value="Me-P-triester_DNA_alkyl-Trfase"/>
</dbReference>
<dbReference type="OrthoDB" id="9802228at2"/>
<keyword evidence="2" id="KW-0489">Methyltransferase</keyword>
<dbReference type="InterPro" id="IPR020449">
    <property type="entry name" value="Tscrpt_reg_AraC-type_HTH"/>
</dbReference>
<keyword evidence="14" id="KW-1185">Reference proteome</keyword>